<dbReference type="InterPro" id="IPR009023">
    <property type="entry name" value="HMG_CoA_Rdtase_NAD(P)-bd_sf"/>
</dbReference>
<dbReference type="Gene3D" id="3.90.770.10">
    <property type="entry name" value="3-hydroxy-3-methylglutaryl-coenzyme A Reductase, Chain A, domain 2"/>
    <property type="match status" value="1"/>
</dbReference>
<dbReference type="EMBL" id="CP036501">
    <property type="protein sequence ID" value="UZP74667.1"/>
    <property type="molecule type" value="Genomic_DNA"/>
</dbReference>
<dbReference type="EC" id="1.1.1.34" evidence="2"/>
<name>A0ABY6Q5Y3_9GAMM</name>
<comment type="similarity">
    <text evidence="1">Belongs to the HMG-CoA reductase family.</text>
</comment>
<protein>
    <recommendedName>
        <fullName evidence="2">hydroxymethylglutaryl-CoA reductase (NADPH)</fullName>
        <ecNumber evidence="2">1.1.1.34</ecNumber>
    </recommendedName>
</protein>
<dbReference type="PROSITE" id="PS50065">
    <property type="entry name" value="HMG_COA_REDUCTASE_4"/>
    <property type="match status" value="1"/>
</dbReference>
<dbReference type="SUPFAM" id="SSF56542">
    <property type="entry name" value="Substrate-binding domain of HMG-CoA reductase"/>
    <property type="match status" value="1"/>
</dbReference>
<dbReference type="InterPro" id="IPR023074">
    <property type="entry name" value="HMG_CoA_Rdtase_cat_sf"/>
</dbReference>
<dbReference type="PANTHER" id="PTHR10572">
    <property type="entry name" value="3-HYDROXY-3-METHYLGLUTARYL-COENZYME A REDUCTASE"/>
    <property type="match status" value="1"/>
</dbReference>
<dbReference type="InterPro" id="IPR002202">
    <property type="entry name" value="HMG_CoA_Rdtase"/>
</dbReference>
<dbReference type="InterPro" id="IPR004554">
    <property type="entry name" value="HMG_CoA_Rdtase_eu_arc"/>
</dbReference>
<dbReference type="CDD" id="cd00643">
    <property type="entry name" value="HMG-CoA_reductase_classI"/>
    <property type="match status" value="1"/>
</dbReference>
<dbReference type="PRINTS" id="PR00071">
    <property type="entry name" value="HMGCOARDTASE"/>
</dbReference>
<keyword evidence="6" id="KW-1185">Reference proteome</keyword>
<evidence type="ECO:0000256" key="4">
    <source>
        <dbReference type="ARBA" id="ARBA00023002"/>
    </source>
</evidence>
<organism evidence="5 6">
    <name type="scientific">Candidatus Paraluminiphilus aquimaris</name>
    <dbReference type="NCBI Taxonomy" id="2518994"/>
    <lineage>
        <taxon>Bacteria</taxon>
        <taxon>Pseudomonadati</taxon>
        <taxon>Pseudomonadota</taxon>
        <taxon>Gammaproteobacteria</taxon>
        <taxon>Cellvibrionales</taxon>
        <taxon>Halieaceae</taxon>
        <taxon>Candidatus Paraluminiphilus</taxon>
    </lineage>
</organism>
<evidence type="ECO:0000256" key="2">
    <source>
        <dbReference type="ARBA" id="ARBA00012999"/>
    </source>
</evidence>
<evidence type="ECO:0000313" key="5">
    <source>
        <dbReference type="EMBL" id="UZP74667.1"/>
    </source>
</evidence>
<evidence type="ECO:0000256" key="3">
    <source>
        <dbReference type="ARBA" id="ARBA00022857"/>
    </source>
</evidence>
<gene>
    <name evidence="5" type="ORF">E0F26_07915</name>
</gene>
<reference evidence="5 6" key="1">
    <citation type="submission" date="2019-02" db="EMBL/GenBank/DDBJ databases">
        <title>Halieaceae_genomes.</title>
        <authorList>
            <person name="Li S.-H."/>
        </authorList>
    </citation>
    <scope>NUCLEOTIDE SEQUENCE [LARGE SCALE GENOMIC DNA]</scope>
    <source>
        <strain evidence="5 6">JH123</strain>
    </source>
</reference>
<evidence type="ECO:0000313" key="6">
    <source>
        <dbReference type="Proteomes" id="UP001317963"/>
    </source>
</evidence>
<dbReference type="SUPFAM" id="SSF55035">
    <property type="entry name" value="NAD-binding domain of HMG-CoA reductase"/>
    <property type="match status" value="1"/>
</dbReference>
<sequence length="398" mass="44184">MSDERAKIPRSREDDYSPEIIAERQAFIEAETGVTLNHTKQFSYDPHVMSGNIENIWGVSQIPIGIAGPLLVDGEYAKGEFFVPMATVEGTMLASYNRGMKVIRESGGVKTTVSAESMQRAPLFIFNDAREARDFQVWLRANFEVIKEQAESTTSVGKLLELENYHTHNFVACRFDYSTGDAAGQNMTSRATFFACEWIRKNYPGALKNYMLSGNWDTEKKTSAVNMLKGRGRRVTAEVTIPRKVLMDNLRITPEQMQYGYQITTLSALTTSSSNNASHPANGLAALYAATGQDLANIGESNQCTVYQRMTREGDHYFSITLPSIIMASYGGGTNLPTQRECLEMMDCFGKDRALKLCEIAAGLVVAGELSLAAATRVDKATRTNEWVDAHERLGRNR</sequence>
<dbReference type="Pfam" id="PF00368">
    <property type="entry name" value="HMG-CoA_red"/>
    <property type="match status" value="1"/>
</dbReference>
<dbReference type="RefSeq" id="WP_279241127.1">
    <property type="nucleotide sequence ID" value="NZ_CP036501.1"/>
</dbReference>
<keyword evidence="3" id="KW-0521">NADP</keyword>
<dbReference type="Proteomes" id="UP001317963">
    <property type="component" value="Chromosome"/>
</dbReference>
<evidence type="ECO:0000256" key="1">
    <source>
        <dbReference type="ARBA" id="ARBA00007661"/>
    </source>
</evidence>
<keyword evidence="4" id="KW-0560">Oxidoreductase</keyword>
<dbReference type="PANTHER" id="PTHR10572:SF24">
    <property type="entry name" value="3-HYDROXY-3-METHYLGLUTARYL-COENZYME A REDUCTASE"/>
    <property type="match status" value="1"/>
</dbReference>
<proteinExistence type="inferred from homology"/>
<accession>A0ABY6Q5Y3</accession>
<dbReference type="Gene3D" id="3.30.70.420">
    <property type="entry name" value="Hydroxymethylglutaryl-CoA reductase, class I/II, NAD/NADP-binding domain"/>
    <property type="match status" value="1"/>
</dbReference>
<dbReference type="InterPro" id="IPR009029">
    <property type="entry name" value="HMG_CoA_Rdtase_sub-bd_dom_sf"/>
</dbReference>